<feature type="binding site" evidence="16">
    <location>
        <position position="242"/>
    </location>
    <ligand>
        <name>S-adenosyl-L-methionine</name>
        <dbReference type="ChEBI" id="CHEBI:59789"/>
        <label>2</label>
    </ligand>
</feature>
<dbReference type="InterPro" id="IPR006638">
    <property type="entry name" value="Elp3/MiaA/NifB-like_rSAM"/>
</dbReference>
<sequence length="454" mass="51380">MKQVVSFDRLARYEGNLPRYTSYPTAVQFTDDVGFSLYKEWLQALPEGEPVSLYLHVPFCDELCKFCACNTQVVNQEAIRTAYGDLLCDELMRLAGFLKTRRSVSFIHFGGGTPTTLPMIAMKKVMQTIYSLFDIQKDADISIELDPRHVSVEYFSNLHPLGFTRVSFGVQDLDPKVQKACGRIQSKELTAHCIDVVRQNHIHSVNIDLIYGLPNQTTESLRETIRSVVELKPDRLAVFGYAHVPWKFKRQTLLEGDVLPDSVERFQQRQVIDEILQEAGYQVIGLDHYALPHDTMSKAAQQGTLHRNFQGYTVDDAPALLGVGASSVSIVPQGIVQNHPSVAAYQKAMAGGGELPIVRGVERNEEDLLRWTVIERLMCDLHIDLKQVTSQYNKPDNFFDDALAKLKSFEDDGLVQITDYKITVTEEGRCFLRNIVVVFDTYYRVAPQRHAQAI</sequence>
<dbReference type="EC" id="1.3.98.3" evidence="15"/>
<evidence type="ECO:0000313" key="20">
    <source>
        <dbReference type="Proteomes" id="UP000194946"/>
    </source>
</evidence>
<evidence type="ECO:0000256" key="16">
    <source>
        <dbReference type="PIRSR" id="PIRSR000167-1"/>
    </source>
</evidence>
<dbReference type="Gene3D" id="3.80.30.20">
    <property type="entry name" value="tm_1862 like domain"/>
    <property type="match status" value="1"/>
</dbReference>
<evidence type="ECO:0000256" key="14">
    <source>
        <dbReference type="ARBA" id="ARBA00048321"/>
    </source>
</evidence>
<comment type="function">
    <text evidence="13">Involved in the heme biosynthesis. Catalyzes the anaerobic oxidative decarboxylation of propionate groups of rings A and B of coproporphyrinogen III to yield the vinyl groups in protoporphyrinogen IX.</text>
</comment>
<dbReference type="InterPro" id="IPR010723">
    <property type="entry name" value="HemN_C"/>
</dbReference>
<evidence type="ECO:0000256" key="6">
    <source>
        <dbReference type="ARBA" id="ARBA00022490"/>
    </source>
</evidence>
<name>A0A251ZVI8_9PROT</name>
<accession>A0A251ZVI8</accession>
<comment type="subcellular location">
    <subcellularLocation>
        <location evidence="1 15">Cytoplasm</location>
    </subcellularLocation>
</comment>
<keyword evidence="11 15" id="KW-0411">Iron-sulfur</keyword>
<dbReference type="AlphaFoldDB" id="A0A251ZVI8"/>
<dbReference type="InterPro" id="IPR023404">
    <property type="entry name" value="rSAM_horseshoe"/>
</dbReference>
<dbReference type="UniPathway" id="UPA00251">
    <property type="reaction ID" value="UER00323"/>
</dbReference>
<evidence type="ECO:0000256" key="10">
    <source>
        <dbReference type="ARBA" id="ARBA00023004"/>
    </source>
</evidence>
<feature type="binding site" evidence="17">
    <location>
        <position position="64"/>
    </location>
    <ligand>
        <name>[4Fe-4S] cluster</name>
        <dbReference type="ChEBI" id="CHEBI:49883"/>
        <note>4Fe-4S-S-AdoMet</note>
    </ligand>
</feature>
<dbReference type="SUPFAM" id="SSF102114">
    <property type="entry name" value="Radical SAM enzymes"/>
    <property type="match status" value="1"/>
</dbReference>
<keyword evidence="10 15" id="KW-0408">Iron</keyword>
<feature type="binding site" evidence="16">
    <location>
        <position position="111"/>
    </location>
    <ligand>
        <name>S-adenosyl-L-methionine</name>
        <dbReference type="ChEBI" id="CHEBI:59789"/>
        <label>1</label>
    </ligand>
</feature>
<evidence type="ECO:0000256" key="17">
    <source>
        <dbReference type="PIRSR" id="PIRSR000167-2"/>
    </source>
</evidence>
<dbReference type="GO" id="GO:0006782">
    <property type="term" value="P:protoporphyrinogen IX biosynthetic process"/>
    <property type="evidence" value="ECO:0007669"/>
    <property type="project" value="UniProtKB-UniPathway"/>
</dbReference>
<dbReference type="Pfam" id="PF04055">
    <property type="entry name" value="Radical_SAM"/>
    <property type="match status" value="1"/>
</dbReference>
<feature type="binding site" evidence="16">
    <location>
        <begin position="112"/>
        <end position="113"/>
    </location>
    <ligand>
        <name>S-adenosyl-L-methionine</name>
        <dbReference type="ChEBI" id="CHEBI:59789"/>
        <label>2</label>
    </ligand>
</feature>
<feature type="domain" description="Radical SAM core" evidence="18">
    <location>
        <begin position="45"/>
        <end position="287"/>
    </location>
</feature>
<proteinExistence type="inferred from homology"/>
<comment type="subunit">
    <text evidence="4">Monomer.</text>
</comment>
<gene>
    <name evidence="19" type="ORF">HK18_07315</name>
</gene>
<comment type="pathway">
    <text evidence="2 15">Porphyrin-containing compound metabolism; protoporphyrin-IX biosynthesis; protoporphyrinogen-IX from coproporphyrinogen-III (AdoMet route): step 1/1.</text>
</comment>
<dbReference type="SMART" id="SM00729">
    <property type="entry name" value="Elp3"/>
    <property type="match status" value="1"/>
</dbReference>
<protein>
    <recommendedName>
        <fullName evidence="15">Coproporphyrinogen-III oxidase</fullName>
        <ecNumber evidence="15">1.3.98.3</ecNumber>
    </recommendedName>
</protein>
<dbReference type="SFLD" id="SFLDG01065">
    <property type="entry name" value="anaerobic_coproporphyrinogen-I"/>
    <property type="match status" value="1"/>
</dbReference>
<dbReference type="CDD" id="cd01335">
    <property type="entry name" value="Radical_SAM"/>
    <property type="match status" value="1"/>
</dbReference>
<dbReference type="InterPro" id="IPR007197">
    <property type="entry name" value="rSAM"/>
</dbReference>
<dbReference type="Pfam" id="PF06969">
    <property type="entry name" value="HemN_C"/>
    <property type="match status" value="1"/>
</dbReference>
<dbReference type="InterPro" id="IPR058240">
    <property type="entry name" value="rSAM_sf"/>
</dbReference>
<dbReference type="NCBIfam" id="TIGR00538">
    <property type="entry name" value="hemN"/>
    <property type="match status" value="1"/>
</dbReference>
<evidence type="ECO:0000256" key="8">
    <source>
        <dbReference type="ARBA" id="ARBA00022723"/>
    </source>
</evidence>
<keyword evidence="8 15" id="KW-0479">Metal-binding</keyword>
<feature type="binding site" evidence="16">
    <location>
        <position position="208"/>
    </location>
    <ligand>
        <name>S-adenosyl-L-methionine</name>
        <dbReference type="ChEBI" id="CHEBI:59789"/>
        <label>2</label>
    </ligand>
</feature>
<evidence type="ECO:0000256" key="3">
    <source>
        <dbReference type="ARBA" id="ARBA00005493"/>
    </source>
</evidence>
<evidence type="ECO:0000256" key="1">
    <source>
        <dbReference type="ARBA" id="ARBA00004496"/>
    </source>
</evidence>
<comment type="cofactor">
    <cofactor evidence="15 17">
        <name>[4Fe-4S] cluster</name>
        <dbReference type="ChEBI" id="CHEBI:49883"/>
    </cofactor>
    <text evidence="15 17">Binds 1 [4Fe-4S] cluster. The cluster is coordinated with 3 cysteines and an exchangeable S-adenosyl-L-methionine.</text>
</comment>
<evidence type="ECO:0000259" key="18">
    <source>
        <dbReference type="PROSITE" id="PS51918"/>
    </source>
</evidence>
<dbReference type="SFLD" id="SFLDS00029">
    <property type="entry name" value="Radical_SAM"/>
    <property type="match status" value="1"/>
</dbReference>
<dbReference type="RefSeq" id="WP_008854550.1">
    <property type="nucleotide sequence ID" value="NZ_JOPB01000005.1"/>
</dbReference>
<feature type="binding site" evidence="16">
    <location>
        <begin position="66"/>
        <end position="68"/>
    </location>
    <ligand>
        <name>S-adenosyl-L-methionine</name>
        <dbReference type="ChEBI" id="CHEBI:59789"/>
        <label>2</label>
    </ligand>
</feature>
<dbReference type="PANTHER" id="PTHR13932:SF6">
    <property type="entry name" value="OXYGEN-INDEPENDENT COPROPORPHYRINOGEN III OXIDASE"/>
    <property type="match status" value="1"/>
</dbReference>
<feature type="binding site" evidence="17">
    <location>
        <position position="60"/>
    </location>
    <ligand>
        <name>[4Fe-4S] cluster</name>
        <dbReference type="ChEBI" id="CHEBI:49883"/>
        <note>4Fe-4S-S-AdoMet</note>
    </ligand>
</feature>
<keyword evidence="6 15" id="KW-0963">Cytoplasm</keyword>
<comment type="similarity">
    <text evidence="3 15">Belongs to the anaerobic coproporphyrinogen-III oxidase family.</text>
</comment>
<feature type="binding site" evidence="16">
    <location>
        <position position="171"/>
    </location>
    <ligand>
        <name>S-adenosyl-L-methionine</name>
        <dbReference type="ChEBI" id="CHEBI:59789"/>
        <label>2</label>
    </ligand>
</feature>
<feature type="binding site" evidence="16">
    <location>
        <position position="183"/>
    </location>
    <ligand>
        <name>S-adenosyl-L-methionine</name>
        <dbReference type="ChEBI" id="CHEBI:59789"/>
        <label>2</label>
    </ligand>
</feature>
<keyword evidence="12 15" id="KW-0627">Porphyrin biosynthesis</keyword>
<feature type="binding site" evidence="17">
    <location>
        <position position="67"/>
    </location>
    <ligand>
        <name>[4Fe-4S] cluster</name>
        <dbReference type="ChEBI" id="CHEBI:49883"/>
        <note>4Fe-4S-S-AdoMet</note>
    </ligand>
</feature>
<comment type="caution">
    <text evidence="19">The sequence shown here is derived from an EMBL/GenBank/DDBJ whole genome shotgun (WGS) entry which is preliminary data.</text>
</comment>
<keyword evidence="9 15" id="KW-0560">Oxidoreductase</keyword>
<evidence type="ECO:0000256" key="9">
    <source>
        <dbReference type="ARBA" id="ARBA00023002"/>
    </source>
</evidence>
<comment type="catalytic activity">
    <reaction evidence="14 15">
        <text>coproporphyrinogen III + 2 S-adenosyl-L-methionine = protoporphyrinogen IX + 2 5'-deoxyadenosine + 2 L-methionine + 2 CO2</text>
        <dbReference type="Rhea" id="RHEA:15425"/>
        <dbReference type="ChEBI" id="CHEBI:16526"/>
        <dbReference type="ChEBI" id="CHEBI:17319"/>
        <dbReference type="ChEBI" id="CHEBI:57307"/>
        <dbReference type="ChEBI" id="CHEBI:57309"/>
        <dbReference type="ChEBI" id="CHEBI:57844"/>
        <dbReference type="ChEBI" id="CHEBI:59789"/>
        <dbReference type="EC" id="1.3.98.3"/>
    </reaction>
</comment>
<evidence type="ECO:0000256" key="7">
    <source>
        <dbReference type="ARBA" id="ARBA00022691"/>
    </source>
</evidence>
<dbReference type="Gene3D" id="1.10.10.920">
    <property type="match status" value="1"/>
</dbReference>
<evidence type="ECO:0000256" key="5">
    <source>
        <dbReference type="ARBA" id="ARBA00022485"/>
    </source>
</evidence>
<dbReference type="GO" id="GO:0046872">
    <property type="term" value="F:metal ion binding"/>
    <property type="evidence" value="ECO:0007669"/>
    <property type="project" value="UniProtKB-KW"/>
</dbReference>
<dbReference type="PANTHER" id="PTHR13932">
    <property type="entry name" value="COPROPORPHYRINIGEN III OXIDASE"/>
    <property type="match status" value="1"/>
</dbReference>
<dbReference type="GO" id="GO:0004109">
    <property type="term" value="F:coproporphyrinogen oxidase activity"/>
    <property type="evidence" value="ECO:0007669"/>
    <property type="project" value="InterPro"/>
</dbReference>
<evidence type="ECO:0000256" key="2">
    <source>
        <dbReference type="ARBA" id="ARBA00004785"/>
    </source>
</evidence>
<feature type="binding site" evidence="16">
    <location>
        <position position="144"/>
    </location>
    <ligand>
        <name>S-adenosyl-L-methionine</name>
        <dbReference type="ChEBI" id="CHEBI:59789"/>
        <label>1</label>
    </ligand>
</feature>
<evidence type="ECO:0000256" key="12">
    <source>
        <dbReference type="ARBA" id="ARBA00023244"/>
    </source>
</evidence>
<dbReference type="EMBL" id="JOPB01000005">
    <property type="protein sequence ID" value="OUI78686.1"/>
    <property type="molecule type" value="Genomic_DNA"/>
</dbReference>
<organism evidence="19 20">
    <name type="scientific">Commensalibacter intestini</name>
    <dbReference type="NCBI Taxonomy" id="479936"/>
    <lineage>
        <taxon>Bacteria</taxon>
        <taxon>Pseudomonadati</taxon>
        <taxon>Pseudomonadota</taxon>
        <taxon>Alphaproteobacteria</taxon>
        <taxon>Acetobacterales</taxon>
        <taxon>Acetobacteraceae</taxon>
    </lineage>
</organism>
<dbReference type="Proteomes" id="UP000194946">
    <property type="component" value="Unassembled WGS sequence"/>
</dbReference>
<reference evidence="20" key="1">
    <citation type="submission" date="2014-06" db="EMBL/GenBank/DDBJ databases">
        <authorList>
            <person name="Winans N.J."/>
            <person name="Newell P.D."/>
            <person name="Douglas A.E."/>
        </authorList>
    </citation>
    <scope>NUCLEOTIDE SEQUENCE [LARGE SCALE GENOMIC DNA]</scope>
    <source>
        <strain evidence="20">DmL_052</strain>
    </source>
</reference>
<dbReference type="GO" id="GO:0051539">
    <property type="term" value="F:4 iron, 4 sulfur cluster binding"/>
    <property type="evidence" value="ECO:0007669"/>
    <property type="project" value="UniProtKB-KW"/>
</dbReference>
<keyword evidence="5 15" id="KW-0004">4Fe-4S</keyword>
<dbReference type="PROSITE" id="PS51918">
    <property type="entry name" value="RADICAL_SAM"/>
    <property type="match status" value="1"/>
</dbReference>
<evidence type="ECO:0000256" key="15">
    <source>
        <dbReference type="PIRNR" id="PIRNR000167"/>
    </source>
</evidence>
<dbReference type="GO" id="GO:0005737">
    <property type="term" value="C:cytoplasm"/>
    <property type="evidence" value="ECO:0007669"/>
    <property type="project" value="UniProtKB-SubCell"/>
</dbReference>
<dbReference type="InterPro" id="IPR034505">
    <property type="entry name" value="Coproporphyrinogen-III_oxidase"/>
</dbReference>
<feature type="binding site" evidence="16">
    <location>
        <position position="54"/>
    </location>
    <ligand>
        <name>S-adenosyl-L-methionine</name>
        <dbReference type="ChEBI" id="CHEBI:59789"/>
        <label>1</label>
    </ligand>
</feature>
<dbReference type="GO" id="GO:0051989">
    <property type="term" value="F:coproporphyrinogen dehydrogenase activity"/>
    <property type="evidence" value="ECO:0007669"/>
    <property type="project" value="UniProtKB-EC"/>
</dbReference>
<keyword evidence="20" id="KW-1185">Reference proteome</keyword>
<evidence type="ECO:0000256" key="4">
    <source>
        <dbReference type="ARBA" id="ARBA00011245"/>
    </source>
</evidence>
<evidence type="ECO:0000256" key="13">
    <source>
        <dbReference type="ARBA" id="ARBA00024295"/>
    </source>
</evidence>
<evidence type="ECO:0000313" key="19">
    <source>
        <dbReference type="EMBL" id="OUI78686.1"/>
    </source>
</evidence>
<dbReference type="PIRSF" id="PIRSF000167">
    <property type="entry name" value="HemN"/>
    <property type="match status" value="1"/>
</dbReference>
<dbReference type="InterPro" id="IPR004558">
    <property type="entry name" value="Coprogen_oxidase_HemN"/>
</dbReference>
<keyword evidence="7 15" id="KW-0949">S-adenosyl-L-methionine</keyword>
<evidence type="ECO:0000256" key="11">
    <source>
        <dbReference type="ARBA" id="ARBA00023014"/>
    </source>
</evidence>